<dbReference type="EMBL" id="VXRY01000334">
    <property type="protein sequence ID" value="MXY34115.1"/>
    <property type="molecule type" value="Genomic_DNA"/>
</dbReference>
<dbReference type="PANTHER" id="PTHR43048">
    <property type="entry name" value="METHYLMALONYL-COA EPIMERASE"/>
    <property type="match status" value="1"/>
</dbReference>
<dbReference type="GO" id="GO:0004493">
    <property type="term" value="F:methylmalonyl-CoA epimerase activity"/>
    <property type="evidence" value="ECO:0007669"/>
    <property type="project" value="TreeGrafter"/>
</dbReference>
<dbReference type="GO" id="GO:0046491">
    <property type="term" value="P:L-methylmalonyl-CoA metabolic process"/>
    <property type="evidence" value="ECO:0007669"/>
    <property type="project" value="TreeGrafter"/>
</dbReference>
<organism evidence="3">
    <name type="scientific">Boseongicola sp. SB0664_bin_43</name>
    <dbReference type="NCBI Taxonomy" id="2604844"/>
    <lineage>
        <taxon>Bacteria</taxon>
        <taxon>Pseudomonadati</taxon>
        <taxon>Pseudomonadota</taxon>
        <taxon>Alphaproteobacteria</taxon>
        <taxon>Rhodobacterales</taxon>
        <taxon>Paracoccaceae</taxon>
        <taxon>Boseongicola</taxon>
    </lineage>
</organism>
<evidence type="ECO:0000259" key="2">
    <source>
        <dbReference type="PROSITE" id="PS51819"/>
    </source>
</evidence>
<dbReference type="AlphaFoldDB" id="A0A6B0Y149"/>
<dbReference type="SUPFAM" id="SSF54593">
    <property type="entry name" value="Glyoxalase/Bleomycin resistance protein/Dihydroxybiphenyl dioxygenase"/>
    <property type="match status" value="1"/>
</dbReference>
<name>A0A6B0Y149_9RHOB</name>
<reference evidence="3" key="1">
    <citation type="submission" date="2019-09" db="EMBL/GenBank/DDBJ databases">
        <title>Characterisation of the sponge microbiome using genome-centric metagenomics.</title>
        <authorList>
            <person name="Engelberts J.P."/>
            <person name="Robbins S.J."/>
            <person name="De Goeij J.M."/>
            <person name="Aranda M."/>
            <person name="Bell S.C."/>
            <person name="Webster N.S."/>
        </authorList>
    </citation>
    <scope>NUCLEOTIDE SEQUENCE</scope>
    <source>
        <strain evidence="3">SB0664_bin_43</strain>
    </source>
</reference>
<dbReference type="GO" id="GO:0046872">
    <property type="term" value="F:metal ion binding"/>
    <property type="evidence" value="ECO:0007669"/>
    <property type="project" value="UniProtKB-KW"/>
</dbReference>
<dbReference type="Pfam" id="PF00903">
    <property type="entry name" value="Glyoxalase"/>
    <property type="match status" value="1"/>
</dbReference>
<dbReference type="InterPro" id="IPR051785">
    <property type="entry name" value="MMCE/EMCE_epimerase"/>
</dbReference>
<sequence>MTPTQLEHVNLTVSDPKATAAWIERVFGWKIRWEGPAMETGYTVHVGSDDSYVALFAHGDGASEPKSSSYMTKGGLNHWAVVVDDLDAAEERVKAEGFNPVNHADYVPGRRFYFHDNDGIEVEVVQYG</sequence>
<protein>
    <submittedName>
        <fullName evidence="3">VOC family protein</fullName>
    </submittedName>
</protein>
<gene>
    <name evidence="3" type="ORF">F4Y60_08490</name>
</gene>
<keyword evidence="1" id="KW-0479">Metal-binding</keyword>
<comment type="caution">
    <text evidence="3">The sequence shown here is derived from an EMBL/GenBank/DDBJ whole genome shotgun (WGS) entry which is preliminary data.</text>
</comment>
<proteinExistence type="predicted"/>
<dbReference type="Gene3D" id="3.10.180.10">
    <property type="entry name" value="2,3-Dihydroxybiphenyl 1,2-Dioxygenase, domain 1"/>
    <property type="match status" value="1"/>
</dbReference>
<dbReference type="InterPro" id="IPR029068">
    <property type="entry name" value="Glyas_Bleomycin-R_OHBP_Dase"/>
</dbReference>
<dbReference type="PANTHER" id="PTHR43048:SF3">
    <property type="entry name" value="METHYLMALONYL-COA EPIMERASE, MITOCHONDRIAL"/>
    <property type="match status" value="1"/>
</dbReference>
<feature type="domain" description="VOC" evidence="2">
    <location>
        <begin position="5"/>
        <end position="127"/>
    </location>
</feature>
<evidence type="ECO:0000313" key="3">
    <source>
        <dbReference type="EMBL" id="MXY34115.1"/>
    </source>
</evidence>
<accession>A0A6B0Y149</accession>
<dbReference type="PROSITE" id="PS51819">
    <property type="entry name" value="VOC"/>
    <property type="match status" value="1"/>
</dbReference>
<dbReference type="InterPro" id="IPR004360">
    <property type="entry name" value="Glyas_Fos-R_dOase_dom"/>
</dbReference>
<evidence type="ECO:0000256" key="1">
    <source>
        <dbReference type="ARBA" id="ARBA00022723"/>
    </source>
</evidence>
<dbReference type="InterPro" id="IPR037523">
    <property type="entry name" value="VOC_core"/>
</dbReference>